<dbReference type="SMART" id="SM00856">
    <property type="entry name" value="PMEI"/>
    <property type="match status" value="1"/>
</dbReference>
<evidence type="ECO:0000259" key="2">
    <source>
        <dbReference type="SMART" id="SM00856"/>
    </source>
</evidence>
<dbReference type="InterPro" id="IPR035513">
    <property type="entry name" value="Invertase/methylesterase_inhib"/>
</dbReference>
<dbReference type="NCBIfam" id="TIGR01614">
    <property type="entry name" value="PME_inhib"/>
    <property type="match status" value="1"/>
</dbReference>
<protein>
    <recommendedName>
        <fullName evidence="2">Pectinesterase inhibitor domain-containing protein</fullName>
    </recommendedName>
</protein>
<dbReference type="Gene3D" id="1.20.140.40">
    <property type="entry name" value="Invertase/pectin methylesterase inhibitor family protein"/>
    <property type="match status" value="1"/>
</dbReference>
<dbReference type="GO" id="GO:0004857">
    <property type="term" value="F:enzyme inhibitor activity"/>
    <property type="evidence" value="ECO:0007669"/>
    <property type="project" value="InterPro"/>
</dbReference>
<name>A0A7N2KVP1_QUELO</name>
<keyword evidence="1" id="KW-0472">Membrane</keyword>
<dbReference type="PANTHER" id="PTHR31890:SF9">
    <property type="entry name" value="PLANT INVERTASE_PECTIN METHYLESTERASE INHIBITOR SUPERFAMILY PROTEIN"/>
    <property type="match status" value="1"/>
</dbReference>
<keyword evidence="4" id="KW-1185">Reference proteome</keyword>
<dbReference type="EnsemblPlants" id="QL02p037589:mrna">
    <property type="protein sequence ID" value="QL02p037589:mrna:CDS:1"/>
    <property type="gene ID" value="QL02p037589"/>
</dbReference>
<dbReference type="FunCoup" id="A0A7N2KVP1">
    <property type="interactions" value="42"/>
</dbReference>
<dbReference type="OMA" id="FVKYYVS"/>
<dbReference type="InterPro" id="IPR006501">
    <property type="entry name" value="Pectinesterase_inhib_dom"/>
</dbReference>
<evidence type="ECO:0000313" key="3">
    <source>
        <dbReference type="EnsemblPlants" id="QL02p037589:mrna:CDS:1"/>
    </source>
</evidence>
<dbReference type="Gramene" id="QL02p037589:mrna">
    <property type="protein sequence ID" value="QL02p037589:mrna:CDS:1"/>
    <property type="gene ID" value="QL02p037589"/>
</dbReference>
<evidence type="ECO:0000256" key="1">
    <source>
        <dbReference type="SAM" id="Phobius"/>
    </source>
</evidence>
<dbReference type="InParanoid" id="A0A7N2KVP1"/>
<accession>A0A7N2KVP1</accession>
<feature type="transmembrane region" description="Helical" evidence="1">
    <location>
        <begin position="6"/>
        <end position="26"/>
    </location>
</feature>
<dbReference type="SUPFAM" id="SSF101148">
    <property type="entry name" value="Plant invertase/pectin methylesterase inhibitor"/>
    <property type="match status" value="1"/>
</dbReference>
<dbReference type="PANTHER" id="PTHR31890">
    <property type="entry name" value="PLANT INVERTASE/PECTIN METHYLESTERASE INHIBITOR SUPERFAMILY PROTEIN"/>
    <property type="match status" value="1"/>
</dbReference>
<proteinExistence type="predicted"/>
<dbReference type="Pfam" id="PF04043">
    <property type="entry name" value="PMEI"/>
    <property type="match status" value="1"/>
</dbReference>
<dbReference type="InterPro" id="IPR034088">
    <property type="entry name" value="Pla_a_1-like"/>
</dbReference>
<keyword evidence="1" id="KW-0812">Transmembrane</keyword>
<dbReference type="AlphaFoldDB" id="A0A7N2KVP1"/>
<dbReference type="CDD" id="cd15795">
    <property type="entry name" value="PMEI-Pla_a_1_like"/>
    <property type="match status" value="1"/>
</dbReference>
<sequence length="184" mass="20288">MTNMDFQGHVLVVNLTFYFYLLFLFFHSPLQTNASSSSSSTKLIESVCKNTIDNANCLKALESDPRAVKASRLKDLAKIALELAVANATESKAYIDALLTKNHTEPIKQCSFWFEAVVGSFRSALRELDEDVLSANYDSKIAGDDADSCENALALGKVQIPSISTRNNYAKLYSSIAFEITNLL</sequence>
<reference evidence="4" key="1">
    <citation type="journal article" date="2016" name="G3 (Bethesda)">
        <title>First Draft Assembly and Annotation of the Genome of a California Endemic Oak Quercus lobata Nee (Fagaceae).</title>
        <authorList>
            <person name="Sork V.L."/>
            <person name="Fitz-Gibbon S.T."/>
            <person name="Puiu D."/>
            <person name="Crepeau M."/>
            <person name="Gugger P.F."/>
            <person name="Sherman R."/>
            <person name="Stevens K."/>
            <person name="Langley C.H."/>
            <person name="Pellegrini M."/>
            <person name="Salzberg S.L."/>
        </authorList>
    </citation>
    <scope>NUCLEOTIDE SEQUENCE [LARGE SCALE GENOMIC DNA]</scope>
    <source>
        <strain evidence="4">cv. SW786</strain>
    </source>
</reference>
<feature type="domain" description="Pectinesterase inhibitor" evidence="2">
    <location>
        <begin position="39"/>
        <end position="178"/>
    </location>
</feature>
<reference evidence="3" key="2">
    <citation type="submission" date="2021-01" db="UniProtKB">
        <authorList>
            <consortium name="EnsemblPlants"/>
        </authorList>
    </citation>
    <scope>IDENTIFICATION</scope>
</reference>
<evidence type="ECO:0000313" key="4">
    <source>
        <dbReference type="Proteomes" id="UP000594261"/>
    </source>
</evidence>
<dbReference type="Proteomes" id="UP000594261">
    <property type="component" value="Chromosome 2"/>
</dbReference>
<keyword evidence="1" id="KW-1133">Transmembrane helix</keyword>
<organism evidence="3 4">
    <name type="scientific">Quercus lobata</name>
    <name type="common">Valley oak</name>
    <dbReference type="NCBI Taxonomy" id="97700"/>
    <lineage>
        <taxon>Eukaryota</taxon>
        <taxon>Viridiplantae</taxon>
        <taxon>Streptophyta</taxon>
        <taxon>Embryophyta</taxon>
        <taxon>Tracheophyta</taxon>
        <taxon>Spermatophyta</taxon>
        <taxon>Magnoliopsida</taxon>
        <taxon>eudicotyledons</taxon>
        <taxon>Gunneridae</taxon>
        <taxon>Pentapetalae</taxon>
        <taxon>rosids</taxon>
        <taxon>fabids</taxon>
        <taxon>Fagales</taxon>
        <taxon>Fagaceae</taxon>
        <taxon>Quercus</taxon>
    </lineage>
</organism>